<keyword evidence="1" id="KW-0175">Coiled coil</keyword>
<feature type="region of interest" description="Disordered" evidence="2">
    <location>
        <begin position="613"/>
        <end position="639"/>
    </location>
</feature>
<comment type="caution">
    <text evidence="3">The sequence shown here is derived from an EMBL/GenBank/DDBJ whole genome shotgun (WGS) entry which is preliminary data.</text>
</comment>
<gene>
    <name evidence="3" type="ORF">JTE90_010446</name>
</gene>
<feature type="region of interest" description="Disordered" evidence="2">
    <location>
        <begin position="738"/>
        <end position="757"/>
    </location>
</feature>
<feature type="region of interest" description="Disordered" evidence="2">
    <location>
        <begin position="772"/>
        <end position="812"/>
    </location>
</feature>
<proteinExistence type="predicted"/>
<dbReference type="AlphaFoldDB" id="A0AAV6W586"/>
<feature type="compositionally biased region" description="Low complexity" evidence="2">
    <location>
        <begin position="785"/>
        <end position="801"/>
    </location>
</feature>
<name>A0AAV6W586_9ARAC</name>
<keyword evidence="4" id="KW-1185">Reference proteome</keyword>
<accession>A0AAV6W586</accession>
<evidence type="ECO:0000313" key="4">
    <source>
        <dbReference type="Proteomes" id="UP000827092"/>
    </source>
</evidence>
<evidence type="ECO:0000256" key="2">
    <source>
        <dbReference type="SAM" id="MobiDB-lite"/>
    </source>
</evidence>
<feature type="compositionally biased region" description="Low complexity" evidence="2">
    <location>
        <begin position="629"/>
        <end position="639"/>
    </location>
</feature>
<reference evidence="3 4" key="1">
    <citation type="journal article" date="2022" name="Nat. Ecol. Evol.">
        <title>A masculinizing supergene underlies an exaggerated male reproductive morph in a spider.</title>
        <authorList>
            <person name="Hendrickx F."/>
            <person name="De Corte Z."/>
            <person name="Sonet G."/>
            <person name="Van Belleghem S.M."/>
            <person name="Kostlbacher S."/>
            <person name="Vangestel C."/>
        </authorList>
    </citation>
    <scope>NUCLEOTIDE SEQUENCE [LARGE SCALE GENOMIC DNA]</scope>
    <source>
        <strain evidence="3">W744_W776</strain>
    </source>
</reference>
<feature type="coiled-coil region" evidence="1">
    <location>
        <begin position="20"/>
        <end position="47"/>
    </location>
</feature>
<protein>
    <submittedName>
        <fullName evidence="3">Uncharacterized protein</fullName>
    </submittedName>
</protein>
<evidence type="ECO:0000256" key="1">
    <source>
        <dbReference type="SAM" id="Coils"/>
    </source>
</evidence>
<organism evidence="3 4">
    <name type="scientific">Oedothorax gibbosus</name>
    <dbReference type="NCBI Taxonomy" id="931172"/>
    <lineage>
        <taxon>Eukaryota</taxon>
        <taxon>Metazoa</taxon>
        <taxon>Ecdysozoa</taxon>
        <taxon>Arthropoda</taxon>
        <taxon>Chelicerata</taxon>
        <taxon>Arachnida</taxon>
        <taxon>Araneae</taxon>
        <taxon>Araneomorphae</taxon>
        <taxon>Entelegynae</taxon>
        <taxon>Araneoidea</taxon>
        <taxon>Linyphiidae</taxon>
        <taxon>Erigoninae</taxon>
        <taxon>Oedothorax</taxon>
    </lineage>
</organism>
<feature type="region of interest" description="Disordered" evidence="2">
    <location>
        <begin position="195"/>
        <end position="220"/>
    </location>
</feature>
<dbReference type="Proteomes" id="UP000827092">
    <property type="component" value="Unassembled WGS sequence"/>
</dbReference>
<dbReference type="EMBL" id="JAFNEN010000001">
    <property type="protein sequence ID" value="KAG8202083.1"/>
    <property type="molecule type" value="Genomic_DNA"/>
</dbReference>
<feature type="region of interest" description="Disordered" evidence="2">
    <location>
        <begin position="166"/>
        <end position="185"/>
    </location>
</feature>
<feature type="compositionally biased region" description="Polar residues" evidence="2">
    <location>
        <begin position="166"/>
        <end position="178"/>
    </location>
</feature>
<sequence length="833" mass="91262">MVLGLAESPYNNMTACDDPYREVELYLEKAQEEIGRAVKELEEHEESVLYDEIDEKSLNDALLPPPQSFRCKDWFTKTNDNSFKVNNNKYYSLNRVCHDGNIQEFSGSLCKTNSPSPSSSFVSSFSGSIAAEVPYSPNTRRRLWRMHPSISFPETSKDLKLLGKETSVSSYEPSTNGWDKSEEDNRLASLPETRYRRRSNSDTVAPLSYHDSSEHYNSFPRPPSGDVNLLSIWADNLVLELDKSLSGELMNNSLESFSPSSDYSLSPNKHDDNLEVMNGCLDIENEDRPRSLQSNLLSLSGKNLKTVSRSSDSGIEQTSCDTPEMTEDCVDSSIAPKLDEISCNLLIKNEKEHITLNPSEFKDERQHIFIKPDRSQSTQTCRKISGSLKSAELVIENQETTENLKSLTQRPGAQLTLSETVGNPECFPLVQEVCAVNDVQTVKTNIDSNLRLECNNSINKNNAAHPESIISNCSDSTHFDTLPKTPKAVLNSSDKWSTLPKDAGKTLSSPVPLRSASQSAMNFVQSIDELTDFIRKVKNGCYYPPSLDVKADKENKDAVTQTTPVPLSRSSSFTCVTECDCSDLELHKANSGSVESLELSGCSDCKVENGDFSAPSSSVDDSSEDCESPRPGSGSSSLYLSACSGSSDSFEEDTLLDDAVSSAPAALVDDVFLPSVPRSYRSSESTLRGSVLGDITEEQAMSETVSEKSNMSNPSLLDSSSFDTLTIAEESASFPSTLKMSKRNKSTGSPAQPIEPTVLVINDSKSVSAPVLLRQKRYNKPKAESSSSDSSPPSASRSTDALSGTNQVPARAHSAKELNVVLDIFKTYKVLVV</sequence>
<evidence type="ECO:0000313" key="3">
    <source>
        <dbReference type="EMBL" id="KAG8202083.1"/>
    </source>
</evidence>